<organism evidence="1">
    <name type="scientific">Trepomonas sp. PC1</name>
    <dbReference type="NCBI Taxonomy" id="1076344"/>
    <lineage>
        <taxon>Eukaryota</taxon>
        <taxon>Metamonada</taxon>
        <taxon>Diplomonadida</taxon>
        <taxon>Hexamitidae</taxon>
        <taxon>Hexamitinae</taxon>
        <taxon>Trepomonas</taxon>
    </lineage>
</organism>
<proteinExistence type="predicted"/>
<accession>A0A146K083</accession>
<dbReference type="EMBL" id="GDID01006429">
    <property type="protein sequence ID" value="JAP90177.1"/>
    <property type="molecule type" value="Transcribed_RNA"/>
</dbReference>
<feature type="non-terminal residue" evidence="1">
    <location>
        <position position="1"/>
    </location>
</feature>
<dbReference type="AlphaFoldDB" id="A0A146K083"/>
<gene>
    <name evidence="1" type="ORF">TPC1_30328</name>
</gene>
<evidence type="ECO:0000313" key="1">
    <source>
        <dbReference type="EMBL" id="JAP90177.1"/>
    </source>
</evidence>
<name>A0A146K083_9EUKA</name>
<sequence length="697" mass="80698">DDEVGNIEYLYIKNSSPHQMSIQIIGKQTKNSKQIDCLLLKNIQKSSEYVIIYNKVITKSEAAVTQRQFKKLFFVDCEFENIPNITDTHIDSICLRNCKGNLKLQNVDVGQVIGQVEVLQMENCKVGKLLQFSEYVKTIDYNPELANTLMKYEKAPLDNNVQLVPQNKLLKDTFIKSNYVTSIGKQQPKMELLQIEKHSKQPSHLGFSNCRIAMGVSDNIHITDMRSKYLETAAFVDVTFDTLFNRPIIISKCPLLQTVIISSCTNQIVLEGLHLKQLVYKDEKDKNNVILQNTTVDSYIHIQDYKSEGTEQQWLEQLFATREATQQKRAFSVNSNQVISRGDGQDLMDEFNTPDLLYIENYGKQSQKHEYLNNVGWQFWKKYGNYETQVQFVYFRNLKIDLGCVQYGQHPGHPTAKLFIFHDCHFLNDGTYLDHCLKLETLMVLNCQGKLTVKDQGSVEIVILNENDRANLILQNTEASFVTYDQWCMKNKVQQQASIELTLNSYITKIIKLVVNLSEFYKYSAQQDDLTTGQKTELQVLHSRSKQELKAQSLSKEFEEKHQLQQQKTLCLHNQQITNAHAGGIPFVRKLILSNCELTDKLKFDDCLQKVVVDEGNVQCYQEIAVDKTSEQIEILDQYQESVEKMEMRDIIDPIRQQQKQLDELVVANQMKMNMMCKRMLDMQDVLQDILCVDYFQ</sequence>
<reference evidence="1" key="1">
    <citation type="submission" date="2015-07" db="EMBL/GenBank/DDBJ databases">
        <title>Adaptation to a free-living lifestyle via gene acquisitions in the diplomonad Trepomonas sp. PC1.</title>
        <authorList>
            <person name="Xu F."/>
            <person name="Jerlstrom-Hultqvist J."/>
            <person name="Kolisko M."/>
            <person name="Simpson A.G.B."/>
            <person name="Roger A.J."/>
            <person name="Svard S.G."/>
            <person name="Andersson J.O."/>
        </authorList>
    </citation>
    <scope>NUCLEOTIDE SEQUENCE</scope>
    <source>
        <strain evidence="1">PC1</strain>
    </source>
</reference>
<protein>
    <submittedName>
        <fullName evidence="1">Uncharacterized protein</fullName>
    </submittedName>
</protein>